<dbReference type="PROSITE" id="PS50026">
    <property type="entry name" value="EGF_3"/>
    <property type="match status" value="1"/>
</dbReference>
<comment type="similarity">
    <text evidence="12">Belongs to the reelin family.</text>
</comment>
<gene>
    <name evidence="19" type="ORF">KUTeg_020124</name>
</gene>
<organism evidence="19 20">
    <name type="scientific">Tegillarca granosa</name>
    <name type="common">Malaysian cockle</name>
    <name type="synonym">Anadara granosa</name>
    <dbReference type="NCBI Taxonomy" id="220873"/>
    <lineage>
        <taxon>Eukaryota</taxon>
        <taxon>Metazoa</taxon>
        <taxon>Spiralia</taxon>
        <taxon>Lophotrochozoa</taxon>
        <taxon>Mollusca</taxon>
        <taxon>Bivalvia</taxon>
        <taxon>Autobranchia</taxon>
        <taxon>Pteriomorphia</taxon>
        <taxon>Arcoida</taxon>
        <taxon>Arcoidea</taxon>
        <taxon>Arcidae</taxon>
        <taxon>Tegillarca</taxon>
    </lineage>
</organism>
<evidence type="ECO:0000259" key="17">
    <source>
        <dbReference type="PROSITE" id="PS50026"/>
    </source>
</evidence>
<feature type="disulfide bond" evidence="16">
    <location>
        <begin position="2152"/>
        <end position="2162"/>
    </location>
</feature>
<evidence type="ECO:0000256" key="2">
    <source>
        <dbReference type="ARBA" id="ARBA00022473"/>
    </source>
</evidence>
<dbReference type="Proteomes" id="UP001217089">
    <property type="component" value="Unassembled WGS sequence"/>
</dbReference>
<dbReference type="CDD" id="cd08526">
    <property type="entry name" value="Reelin_subrepeat_2"/>
    <property type="match status" value="3"/>
</dbReference>
<feature type="domain" description="EGF-like" evidence="17">
    <location>
        <begin position="2148"/>
        <end position="2180"/>
    </location>
</feature>
<evidence type="ECO:0000256" key="12">
    <source>
        <dbReference type="ARBA" id="ARBA00023773"/>
    </source>
</evidence>
<keyword evidence="20" id="KW-1185">Reference proteome</keyword>
<comment type="caution">
    <text evidence="19">The sequence shown here is derived from an EMBL/GenBank/DDBJ whole genome shotgun (WGS) entry which is preliminary data.</text>
</comment>
<evidence type="ECO:0000256" key="14">
    <source>
        <dbReference type="ARBA" id="ARBA00044961"/>
    </source>
</evidence>
<evidence type="ECO:0000256" key="8">
    <source>
        <dbReference type="ARBA" id="ARBA00022825"/>
    </source>
</evidence>
<proteinExistence type="inferred from homology"/>
<dbReference type="EMBL" id="JARBDR010000918">
    <property type="protein sequence ID" value="KAJ8301137.1"/>
    <property type="molecule type" value="Genomic_DNA"/>
</dbReference>
<dbReference type="InterPro" id="IPR042307">
    <property type="entry name" value="Reeler_sf"/>
</dbReference>
<evidence type="ECO:0000256" key="5">
    <source>
        <dbReference type="ARBA" id="ARBA00022670"/>
    </source>
</evidence>
<keyword evidence="10" id="KW-0106">Calcium</keyword>
<evidence type="ECO:0000256" key="16">
    <source>
        <dbReference type="PROSITE-ProRule" id="PRU00076"/>
    </source>
</evidence>
<comment type="subcellular location">
    <subcellularLocation>
        <location evidence="1">Secreted</location>
        <location evidence="1">Extracellular space</location>
        <location evidence="1">Extracellular matrix</location>
    </subcellularLocation>
</comment>
<keyword evidence="8" id="KW-0720">Serine protease</keyword>
<keyword evidence="3" id="KW-0964">Secreted</keyword>
<evidence type="ECO:0000256" key="9">
    <source>
        <dbReference type="ARBA" id="ARBA00022833"/>
    </source>
</evidence>
<sequence>MFPERKKMTAFQPFLFLVGVTVLNIPSIYGYQPYVEPFFFLCNYHGNVNELGVERGEVAISVSIGGNPDAYIPGQIYNVTVTSSLNFDGFLLTGLYSATSDVFSRLQSFGSHFTGQSLMCSIVHSHISPRPQHQLSFRWLAPSAGTGCVSFLATATLGQQLLFKDTKVIQLCEAGALTLSPLRPELADIHSSGVILRDDFDSSSPDFDNFIWSSHQGATISRECGTVMFGDSALFCEKSGRRELITVPVNTTTASVLQFAISAGTCGRADHEDKNIIVSAGVRGCTQWIKIDSIRAPTGSESEVHLLHLPAESQGENVCFRWTQGSFIPQEIEIQDTPVKRGRKGSKTGKKIPKFNLDLEFAGNANLIQNDETVSNFKSCWAIDNILITNTADTPSTLEEYFDPVDPSNWLFFPGANIKHKCRSEENAMLFNLENQTTNYVVTRDINMMSEDVSDDVIIQQQFEFKHQPGWEIDGGRVDVTCGQIYRDNSLVFDEGGTRKACTPAIDTRAAGNLRFYFSFGSGGCHANSSKKINVLVYLEDSNDHTHVLKKLYPENHWEPKLISIPIEGLQKDPSAKICWIQKYHTGPGLDVWTLDGVQVLPVLPSGRSNDKVIQYSANMMCGNSPNPNRVDLEYSTDFGQSWNKLYVPCLHGSCNGEHQPLDSSMSSTEYPGWKRVTYPAPYSTMLPHVRFRWSQLSDGTPNWALDNVYIGDCTDGCSGHGKCSQEGCSCDFGYSGPTCSQSVVPNPNILVENFVDNTVLTTSSLLSVKGAVLNYDCGVLSSGKALVFNQDGPRQIITAEFNTTESRYLQYYIRVGSNSVVSRCPPPDTESEMVILDYSCNGGVTWKLLKVFNSEEFRNPQSDMVMLPDGAKKSGCRFRWWQPSHSGSGHDVWSLDDVSLNHKLFNTLNIELRDGTNDTRPVTANLGRITDGYCDRRRSISFYDERGNGDVRLLQTDAMHVGPSYVIEFDLVMGCRVMYSEGKDNNLYLEYSTDHGLSWSLVVDPCVPPAACDKYVEGSIYKPSKYTEWTQVTIPLPPATWGPVTRFRIRQSDWGPTDSWAVSRLYIGQHCPSMCNGHGQCIEGTCQCDGSFSGEDCQPLGDMDTTMQADFGIRYEPEEDFKHIWGGEVVNGNKGCGTLLSGESLYFYKDGVRELQTKDFDTRLADYISFYIKIGGTLEECSGSETRAEGVLLQYSTDGGITWHLLEEMVPSQYRSPKFVHVSLPKESKTSNTRFRWWQPKHSGAGRDQWAVDEVRIGSYDRLRKIEDNFDGHINVQDSGVWSTVTEGVLGKYCQAADPTLILANQQNDKYAITKDLDLRPGDVIQFKINVGCSNQFRFNHPVMLQFSHDGGQTWKLIQEPCYQEMECKIHTEGSIYYSGPHGYWQIVVIPVTEQVAMHPVLLRWWQPGGYAYHFALNDVYVGPPCPDNCHRHGVCQDGACLCNTGYYGPSCSSDDTTPYGLADWFDNNHEPSQLWRRIMGGKLGLGCGTVDYGNALYFSEDGTRVVLTVPLNTTKLRMLQFVIKIGSTGNTPGCQQPTGRNEGVIVDYSTDNEITWHVLKMVEPLIYNETTEMITLELPPEAKTERTIFRWWQPLGYGAMPRSEWGLDSVIVGVNETNVRGFQDDFNMMMPNPNKWMLTESALPRIACSSKGNALEFSRDNKLRFAETHDYDVTPSTFLQFDIAMGCDSLYDTLYGVMLEYSVDMGQNWRSVVEECAPPHFQCTGYHLSSEYMSDQHRNWTRVSVYLPPAAVSPATRFRWKQLNTVPRGNVWALDNVYLGTGCPWLCSGHGYCRDGACVCDKGFSGEHCVPDEPLPMMLRDDFNKDSVDKNNWKEVYGGDHSDICGQVVSGNALVFHKENLRMIISRDIDSSMLDTIEFYFQYGCNGKEYEWPRSESVLLQYSTNGGITWHLLKEIHYRNQPGPRYFSLDLPMKAKMNATRFRFWQPKNGGASLSTWAVDNLFVGRMAMNPMMMSDSFDEDQPLSDSWLFVNDGKVGSYCQHNTRQDTLTAGQSAMVFSRGPKSGEHYVVTRDLDVGPMSVLQFDINVGCESEPTDKYPVKLEFSSNGGKTWSLLVPNCAEVSSARCFDVHLQPSLYYGGTSDYWRRIIIPLDNIYVCGSMRFRWYQGFIPDNDFAPEWAIDNVFIGMACMDHCLGHGVCTDTMMCSCDTGYHGDSCVPSNNKPLYLRDDFTATDFVLPSNGDGRLSVDYQVNENKWWLWSGGQLSDRCGSMVDGQNLHFSQNGERLLETRDLDLTYASAVQFYIRLGCTDNVPNSAALPVYLQYSTNAGVTWTSIEQFDFNKNSNKPVYIALHLPERAHTNSTRLRWWQPSLNGRFDEDWAIDQVFIGGNINGEQPLQDEPAPSETSWLLYPGGVVQRVCDADYNAIHFNGPESVRYAVSADVTVEDGSFLQFDLAMGCRPSKECYSIKIEYSHDMGNNWHIVLPPCLPPDVDCGRFHSGSILTSDMHTNWTRVTVPLPYYTRSKATRFRWIQPPGFSRTQSWAVSNIYIGRDCDTVCNGHGKCSRESCVCDSNWRGNNCSIPVSPLPTYLYDTFNSGIDYTRLWSTVVGGKDVYPCKVMASGKALHFNQGCSRILITKDLDLEEALFIQFYFLFGCNSVPESRVQGVLMDYSTDGGINWRHLTELYYSLYRIPTFISIPLPPGAKKNGVRIRWWQPIHSGEGRQDWLIDNVRVGGSPNNPESLKSNFLININYTDWMMADNVETGEYCGVWDAAKGTTLTKEHSALTSRDIDVGGHSMLQFEINVGCGQPGNVSVPPVHLQYSTDHGVTWSYLTPQCLPNDPQCVSGPQMASMFHGEPMGMWRRIIYDITGLPVSSATRFRWEQRPDRGDGTTHKWGIRDVYIGPPCSQHCSGHGNCNYPQCFCDDGYRGVGCQSIYNPNPTSLKDTFEDPNIDKSQWSLVQGGHIHKACSPMVENTAMVLDGPGNRQIQTVELDLRNARFIQYYATVGGTEGQGTCFVPTSSQHSVVLQYTVDGGITWNTLHVLDYASYLTPKHDYINLPLKARTLSTMIRWWQPLAEDGSQNGPQWAIDNVFIGGNEINPSKIDVTFDEPQRDAPWEFKPYGLIGSEVCTKDGNYLTWEEGKGSRSFTTEQLIVQHGYMLQFKIIVGCDNHYNICVAHPPVQLQYNKNPSADTWDLVQPLCLPNNNRLIDCHPNYYHAASTYTPDTVPTWTRITIQLPEKVYSRNTRFRWIQMATNTTGPIWALDDVYVGEKCDSMCNGRGDCVNGHCNCDPGYYGSSCVPRITSLIKKMFDSFEGGLFDFFWARISGGGIGFGCGALLPYAHGKSLYFNDCGLREALTVEMDLTGASKIMFVLRIGCQEQTVECNAKSGRGVLLQYTKNKGIDWYLIARHDPEDYLNPTRTAYDLPESAQASGVQFRWWQPIHDGTGHDQWALDNVEVIKNHNSLSRSHLRRRRRRKAETY</sequence>
<comment type="function">
    <text evidence="15">Extracellular matrix serine protease secreted by pioneer neurons that plays a role in layering of neurons in the cerebral cortex and cerebellum by coordinating cell positioning during neurodevelopment. Regulates microtubule function in neurons and neuronal migration. Binding to the extracellular domains of lipoprotein receptors VLDLR and LRP8/APOER2 induces tyrosine phosphorylation of DAB1 and modulation of TAU phosphorylation. Affects migration of sympathetic preganglionic neurons in the spinal cord, where it seems to act as a barrier to neuronal migration. Enzymatic activity is important for the modulation of cell adhesion.</text>
</comment>
<dbReference type="Gene3D" id="2.60.120.260">
    <property type="entry name" value="Galactose-binding domain-like"/>
    <property type="match status" value="19"/>
</dbReference>
<keyword evidence="9" id="KW-0862">Zinc</keyword>
<dbReference type="InterPro" id="IPR036278">
    <property type="entry name" value="Sialidase_sf"/>
</dbReference>
<dbReference type="CDD" id="cd08544">
    <property type="entry name" value="Reeler"/>
    <property type="match status" value="1"/>
</dbReference>
<keyword evidence="6" id="KW-0479">Metal-binding</keyword>
<reference evidence="19 20" key="1">
    <citation type="submission" date="2022-12" db="EMBL/GenBank/DDBJ databases">
        <title>Chromosome-level genome of Tegillarca granosa.</title>
        <authorList>
            <person name="Kim J."/>
        </authorList>
    </citation>
    <scope>NUCLEOTIDE SEQUENCE [LARGE SCALE GENOMIC DNA]</scope>
    <source>
        <strain evidence="19">Teg-2019</strain>
        <tissue evidence="19">Adductor muscle</tissue>
    </source>
</reference>
<evidence type="ECO:0000256" key="7">
    <source>
        <dbReference type="ARBA" id="ARBA00022801"/>
    </source>
</evidence>
<dbReference type="SMART" id="SM00181">
    <property type="entry name" value="EGF"/>
    <property type="match status" value="8"/>
</dbReference>
<comment type="subunit">
    <text evidence="14">Oligomer of disulfide-linked homodimers.</text>
</comment>
<keyword evidence="16" id="KW-0245">EGF-like domain</keyword>
<feature type="domain" description="Reelin" evidence="18">
    <location>
        <begin position="27"/>
        <end position="184"/>
    </location>
</feature>
<dbReference type="InterPro" id="IPR000742">
    <property type="entry name" value="EGF"/>
</dbReference>
<evidence type="ECO:0000256" key="1">
    <source>
        <dbReference type="ARBA" id="ARBA00004498"/>
    </source>
</evidence>
<evidence type="ECO:0000256" key="3">
    <source>
        <dbReference type="ARBA" id="ARBA00022525"/>
    </source>
</evidence>
<name>A0ABQ9EC46_TEGGR</name>
<comment type="caution">
    <text evidence="16">Lacks conserved residue(s) required for the propagation of feature annotation.</text>
</comment>
<dbReference type="Pfam" id="PF23106">
    <property type="entry name" value="EGF_Teneurin"/>
    <property type="match status" value="3"/>
</dbReference>
<protein>
    <recommendedName>
        <fullName evidence="13">Reelin</fullName>
    </recommendedName>
</protein>
<dbReference type="Pfam" id="PF21471">
    <property type="entry name" value="Reelin_subrepeat-B"/>
    <property type="match status" value="18"/>
</dbReference>
<feature type="disulfide bond" evidence="16">
    <location>
        <begin position="2170"/>
        <end position="2179"/>
    </location>
</feature>
<keyword evidence="4" id="KW-0272">Extracellular matrix</keyword>
<keyword evidence="2" id="KW-0217">Developmental protein</keyword>
<dbReference type="PROSITE" id="PS51019">
    <property type="entry name" value="REELIN"/>
    <property type="match status" value="1"/>
</dbReference>
<keyword evidence="16" id="KW-1015">Disulfide bond</keyword>
<dbReference type="SUPFAM" id="SSF50939">
    <property type="entry name" value="Sialidases"/>
    <property type="match status" value="3"/>
</dbReference>
<evidence type="ECO:0000256" key="10">
    <source>
        <dbReference type="ARBA" id="ARBA00022837"/>
    </source>
</evidence>
<keyword evidence="5" id="KW-0645">Protease</keyword>
<dbReference type="PROSITE" id="PS00022">
    <property type="entry name" value="EGF_1"/>
    <property type="match status" value="6"/>
</dbReference>
<evidence type="ECO:0000256" key="4">
    <source>
        <dbReference type="ARBA" id="ARBA00022530"/>
    </source>
</evidence>
<evidence type="ECO:0000256" key="11">
    <source>
        <dbReference type="ARBA" id="ARBA00022889"/>
    </source>
</evidence>
<evidence type="ECO:0000256" key="15">
    <source>
        <dbReference type="ARBA" id="ARBA00046064"/>
    </source>
</evidence>
<dbReference type="PANTHER" id="PTHR11841">
    <property type="entry name" value="REELIN"/>
    <property type="match status" value="1"/>
</dbReference>
<accession>A0ABQ9EC46</accession>
<evidence type="ECO:0000313" key="20">
    <source>
        <dbReference type="Proteomes" id="UP001217089"/>
    </source>
</evidence>
<dbReference type="PANTHER" id="PTHR11841:SF1">
    <property type="entry name" value="REELIN"/>
    <property type="match status" value="1"/>
</dbReference>
<dbReference type="PROSITE" id="PS01186">
    <property type="entry name" value="EGF_2"/>
    <property type="match status" value="6"/>
</dbReference>
<keyword evidence="7" id="KW-0378">Hydrolase</keyword>
<evidence type="ECO:0000256" key="13">
    <source>
        <dbReference type="ARBA" id="ARBA00023900"/>
    </source>
</evidence>
<evidence type="ECO:0000313" key="19">
    <source>
        <dbReference type="EMBL" id="KAJ8301137.1"/>
    </source>
</evidence>
<evidence type="ECO:0000256" key="6">
    <source>
        <dbReference type="ARBA" id="ARBA00022723"/>
    </source>
</evidence>
<evidence type="ECO:0000259" key="18">
    <source>
        <dbReference type="PROSITE" id="PS51019"/>
    </source>
</evidence>
<keyword evidence="11" id="KW-0130">Cell adhesion</keyword>
<dbReference type="InterPro" id="IPR034968">
    <property type="entry name" value="Reelin"/>
</dbReference>
<dbReference type="Gene3D" id="2.60.40.4060">
    <property type="entry name" value="Reeler domain"/>
    <property type="match status" value="1"/>
</dbReference>
<dbReference type="InterPro" id="IPR049419">
    <property type="entry name" value="Reelin_subrepeat-B"/>
</dbReference>
<dbReference type="InterPro" id="IPR002861">
    <property type="entry name" value="Reeler_dom"/>
</dbReference>